<keyword evidence="5 7" id="KW-0472">Membrane</keyword>
<keyword evidence="3 7" id="KW-0812">Transmembrane</keyword>
<name>A0ABN2YTJ7_9ACTN</name>
<dbReference type="InterPro" id="IPR025857">
    <property type="entry name" value="MacB_PCD"/>
</dbReference>
<dbReference type="Pfam" id="PF12704">
    <property type="entry name" value="MacB_PCD"/>
    <property type="match status" value="1"/>
</dbReference>
<dbReference type="Pfam" id="PF02687">
    <property type="entry name" value="FtsX"/>
    <property type="match status" value="1"/>
</dbReference>
<protein>
    <submittedName>
        <fullName evidence="10">ABC transporter permease</fullName>
    </submittedName>
</protein>
<proteinExistence type="inferred from homology"/>
<keyword evidence="2" id="KW-1003">Cell membrane</keyword>
<sequence>MNFVKRAGMSLSARKSRTAVLLGIFVVICTLLLGGFLLRSAAERQEAAAQRDIGVDVTVRKKGMSAADADRLGVLDVVHRYNPRLPVRAGADGFAALTSRQPAPGGARGGGKGPLAVVGVRDAGLLPPFSYGSTEITSGRGIAPADAGRRVAMIEERLAAENDLGVGDTIRVRSADGGRTVPVGIVGIFADPTQDPTGGAPPHRLPGNVLYVPVHTAQQLGKPGNAGKGSGSGDAAVTAAEAAYRVGSPDQAERLHAAADRLLGAGSFDFRVNDKAYRDQVRPIQRVGAFASLIVLVIAVAGALILGLLVTLQIRERRDELGVLLSMGERKWKLIGQHAVEVAALALPAVAVAAVAGQLAGSAAGTALLDGGSQHRRAAAADGVDATVPPPDLHVEPAAVARVAGIGLGISLISTVVPGIGILRLHPRSILAGTE</sequence>
<feature type="transmembrane region" description="Helical" evidence="7">
    <location>
        <begin position="339"/>
        <end position="360"/>
    </location>
</feature>
<reference evidence="10 11" key="1">
    <citation type="journal article" date="2019" name="Int. J. Syst. Evol. Microbiol.">
        <title>The Global Catalogue of Microorganisms (GCM) 10K type strain sequencing project: providing services to taxonomists for standard genome sequencing and annotation.</title>
        <authorList>
            <consortium name="The Broad Institute Genomics Platform"/>
            <consortium name="The Broad Institute Genome Sequencing Center for Infectious Disease"/>
            <person name="Wu L."/>
            <person name="Ma J."/>
        </authorList>
    </citation>
    <scope>NUCLEOTIDE SEQUENCE [LARGE SCALE GENOMIC DNA]</scope>
    <source>
        <strain evidence="10 11">JCM 15481</strain>
    </source>
</reference>
<evidence type="ECO:0000256" key="5">
    <source>
        <dbReference type="ARBA" id="ARBA00023136"/>
    </source>
</evidence>
<feature type="transmembrane region" description="Helical" evidence="7">
    <location>
        <begin position="399"/>
        <end position="423"/>
    </location>
</feature>
<evidence type="ECO:0000256" key="4">
    <source>
        <dbReference type="ARBA" id="ARBA00022989"/>
    </source>
</evidence>
<dbReference type="InterPro" id="IPR050250">
    <property type="entry name" value="Macrolide_Exporter_MacB"/>
</dbReference>
<evidence type="ECO:0000256" key="2">
    <source>
        <dbReference type="ARBA" id="ARBA00022475"/>
    </source>
</evidence>
<evidence type="ECO:0000256" key="6">
    <source>
        <dbReference type="ARBA" id="ARBA00038076"/>
    </source>
</evidence>
<dbReference type="PANTHER" id="PTHR30572:SF9">
    <property type="entry name" value="ABC TRANSPORTER PERMEASE PROTEIN"/>
    <property type="match status" value="1"/>
</dbReference>
<feature type="domain" description="ABC3 transporter permease C-terminal" evidence="8">
    <location>
        <begin position="293"/>
        <end position="427"/>
    </location>
</feature>
<comment type="subcellular location">
    <subcellularLocation>
        <location evidence="1">Cell membrane</location>
        <topology evidence="1">Multi-pass membrane protein</topology>
    </subcellularLocation>
</comment>
<organism evidence="10 11">
    <name type="scientific">Streptomyces synnematoformans</name>
    <dbReference type="NCBI Taxonomy" id="415721"/>
    <lineage>
        <taxon>Bacteria</taxon>
        <taxon>Bacillati</taxon>
        <taxon>Actinomycetota</taxon>
        <taxon>Actinomycetes</taxon>
        <taxon>Kitasatosporales</taxon>
        <taxon>Streptomycetaceae</taxon>
        <taxon>Streptomyces</taxon>
    </lineage>
</organism>
<evidence type="ECO:0000256" key="7">
    <source>
        <dbReference type="SAM" id="Phobius"/>
    </source>
</evidence>
<evidence type="ECO:0000256" key="3">
    <source>
        <dbReference type="ARBA" id="ARBA00022692"/>
    </source>
</evidence>
<evidence type="ECO:0000256" key="1">
    <source>
        <dbReference type="ARBA" id="ARBA00004651"/>
    </source>
</evidence>
<feature type="domain" description="MacB-like periplasmic core" evidence="9">
    <location>
        <begin position="19"/>
        <end position="224"/>
    </location>
</feature>
<dbReference type="EMBL" id="BAAAPF010000138">
    <property type="protein sequence ID" value="GAA2131493.1"/>
    <property type="molecule type" value="Genomic_DNA"/>
</dbReference>
<keyword evidence="11" id="KW-1185">Reference proteome</keyword>
<feature type="transmembrane region" description="Helical" evidence="7">
    <location>
        <begin position="287"/>
        <end position="310"/>
    </location>
</feature>
<dbReference type="RefSeq" id="WP_344291351.1">
    <property type="nucleotide sequence ID" value="NZ_BAAAPF010000138.1"/>
</dbReference>
<dbReference type="InterPro" id="IPR003838">
    <property type="entry name" value="ABC3_permease_C"/>
</dbReference>
<dbReference type="Proteomes" id="UP001500443">
    <property type="component" value="Unassembled WGS sequence"/>
</dbReference>
<accession>A0ABN2YTJ7</accession>
<comment type="similarity">
    <text evidence="6">Belongs to the ABC-4 integral membrane protein family.</text>
</comment>
<evidence type="ECO:0000313" key="11">
    <source>
        <dbReference type="Proteomes" id="UP001500443"/>
    </source>
</evidence>
<keyword evidence="4 7" id="KW-1133">Transmembrane helix</keyword>
<comment type="caution">
    <text evidence="10">The sequence shown here is derived from an EMBL/GenBank/DDBJ whole genome shotgun (WGS) entry which is preliminary data.</text>
</comment>
<gene>
    <name evidence="10" type="ORF">GCM10009802_39690</name>
</gene>
<evidence type="ECO:0000259" key="9">
    <source>
        <dbReference type="Pfam" id="PF12704"/>
    </source>
</evidence>
<evidence type="ECO:0000313" key="10">
    <source>
        <dbReference type="EMBL" id="GAA2131493.1"/>
    </source>
</evidence>
<dbReference type="PANTHER" id="PTHR30572">
    <property type="entry name" value="MEMBRANE COMPONENT OF TRANSPORTER-RELATED"/>
    <property type="match status" value="1"/>
</dbReference>
<evidence type="ECO:0000259" key="8">
    <source>
        <dbReference type="Pfam" id="PF02687"/>
    </source>
</evidence>